<dbReference type="PANTHER" id="PTHR43527">
    <property type="entry name" value="4-DIPHOSPHOCYTIDYL-2-C-METHYL-D-ERYTHRITOL KINASE, CHLOROPLASTIC"/>
    <property type="match status" value="1"/>
</dbReference>
<evidence type="ECO:0000256" key="9">
    <source>
        <dbReference type="HAMAP-Rule" id="MF_00061"/>
    </source>
</evidence>
<evidence type="ECO:0000256" key="5">
    <source>
        <dbReference type="ARBA" id="ARBA00022741"/>
    </source>
</evidence>
<evidence type="ECO:0000256" key="2">
    <source>
        <dbReference type="ARBA" id="ARBA00012052"/>
    </source>
</evidence>
<keyword evidence="4 9" id="KW-0808">Transferase</keyword>
<dbReference type="GO" id="GO:0005524">
    <property type="term" value="F:ATP binding"/>
    <property type="evidence" value="ECO:0007669"/>
    <property type="project" value="UniProtKB-UniRule"/>
</dbReference>
<evidence type="ECO:0000256" key="7">
    <source>
        <dbReference type="ARBA" id="ARBA00022840"/>
    </source>
</evidence>
<comment type="catalytic activity">
    <reaction evidence="9">
        <text>4-CDP-2-C-methyl-D-erythritol + ATP = 4-CDP-2-C-methyl-D-erythritol 2-phosphate + ADP + H(+)</text>
        <dbReference type="Rhea" id="RHEA:18437"/>
        <dbReference type="ChEBI" id="CHEBI:15378"/>
        <dbReference type="ChEBI" id="CHEBI:30616"/>
        <dbReference type="ChEBI" id="CHEBI:57823"/>
        <dbReference type="ChEBI" id="CHEBI:57919"/>
        <dbReference type="ChEBI" id="CHEBI:456216"/>
        <dbReference type="EC" id="2.7.1.148"/>
    </reaction>
</comment>
<comment type="caution">
    <text evidence="13">The sequence shown here is derived from an EMBL/GenBank/DDBJ whole genome shotgun (WGS) entry which is preliminary data.</text>
</comment>
<dbReference type="InterPro" id="IPR006204">
    <property type="entry name" value="GHMP_kinase_N_dom"/>
</dbReference>
<dbReference type="Gene3D" id="3.30.70.890">
    <property type="entry name" value="GHMP kinase, C-terminal domain"/>
    <property type="match status" value="1"/>
</dbReference>
<dbReference type="STRING" id="1437610.BREU_1961"/>
<feature type="binding site" evidence="9">
    <location>
        <begin position="151"/>
        <end position="161"/>
    </location>
    <ligand>
        <name>ATP</name>
        <dbReference type="ChEBI" id="CHEBI:30616"/>
    </ligand>
</feature>
<name>A0A087CPE1_9BIFI</name>
<evidence type="ECO:0000256" key="3">
    <source>
        <dbReference type="ARBA" id="ARBA00017473"/>
    </source>
</evidence>
<dbReference type="GO" id="GO:0019288">
    <property type="term" value="P:isopentenyl diphosphate biosynthetic process, methylerythritol 4-phosphate pathway"/>
    <property type="evidence" value="ECO:0007669"/>
    <property type="project" value="UniProtKB-UniRule"/>
</dbReference>
<reference evidence="13 14" key="1">
    <citation type="submission" date="2014-03" db="EMBL/GenBank/DDBJ databases">
        <title>Genomics of Bifidobacteria.</title>
        <authorList>
            <person name="Ventura M."/>
            <person name="Milani C."/>
            <person name="Lugli G.A."/>
        </authorList>
    </citation>
    <scope>NUCLEOTIDE SEQUENCE [LARGE SCALE GENOMIC DNA]</scope>
    <source>
        <strain evidence="13 14">DSM 23975</strain>
    </source>
</reference>
<comment type="similarity">
    <text evidence="1 9">Belongs to the GHMP kinase family. IspE subfamily.</text>
</comment>
<dbReference type="InterPro" id="IPR004424">
    <property type="entry name" value="IspE"/>
</dbReference>
<dbReference type="UniPathway" id="UPA00056">
    <property type="reaction ID" value="UER00094"/>
</dbReference>
<evidence type="ECO:0000313" key="13">
    <source>
        <dbReference type="EMBL" id="KFI85141.1"/>
    </source>
</evidence>
<feature type="domain" description="GHMP kinase N-terminal" evidence="11">
    <location>
        <begin position="126"/>
        <end position="201"/>
    </location>
</feature>
<keyword evidence="5 9" id="KW-0547">Nucleotide-binding</keyword>
<dbReference type="Pfam" id="PF08544">
    <property type="entry name" value="GHMP_kinases_C"/>
    <property type="match status" value="1"/>
</dbReference>
<dbReference type="Gene3D" id="3.30.230.10">
    <property type="match status" value="1"/>
</dbReference>
<dbReference type="GO" id="GO:0050515">
    <property type="term" value="F:4-(cytidine 5'-diphospho)-2-C-methyl-D-erythritol kinase activity"/>
    <property type="evidence" value="ECO:0007669"/>
    <property type="project" value="UniProtKB-UniRule"/>
</dbReference>
<dbReference type="eggNOG" id="COG1947">
    <property type="taxonomic scope" value="Bacteria"/>
</dbReference>
<dbReference type="PANTHER" id="PTHR43527:SF2">
    <property type="entry name" value="4-DIPHOSPHOCYTIDYL-2-C-METHYL-D-ERYTHRITOL KINASE, CHLOROPLASTIC"/>
    <property type="match status" value="1"/>
</dbReference>
<evidence type="ECO:0000256" key="4">
    <source>
        <dbReference type="ARBA" id="ARBA00022679"/>
    </source>
</evidence>
<comment type="pathway">
    <text evidence="9">Isoprenoid biosynthesis; isopentenyl diphosphate biosynthesis via DXP pathway; isopentenyl diphosphate from 1-deoxy-D-xylulose 5-phosphate: step 3/6.</text>
</comment>
<evidence type="ECO:0000259" key="11">
    <source>
        <dbReference type="Pfam" id="PF00288"/>
    </source>
</evidence>
<dbReference type="EMBL" id="JGZK01000010">
    <property type="protein sequence ID" value="KFI85141.1"/>
    <property type="molecule type" value="Genomic_DNA"/>
</dbReference>
<evidence type="ECO:0000256" key="10">
    <source>
        <dbReference type="SAM" id="MobiDB-lite"/>
    </source>
</evidence>
<dbReference type="AlphaFoldDB" id="A0A087CPE1"/>
<gene>
    <name evidence="9" type="primary">ispE</name>
    <name evidence="13" type="ORF">BREU_1961</name>
</gene>
<keyword evidence="9" id="KW-0414">Isoprene biosynthesis</keyword>
<keyword evidence="6 9" id="KW-0418">Kinase</keyword>
<evidence type="ECO:0000259" key="12">
    <source>
        <dbReference type="Pfam" id="PF08544"/>
    </source>
</evidence>
<evidence type="ECO:0000256" key="8">
    <source>
        <dbReference type="ARBA" id="ARBA00032554"/>
    </source>
</evidence>
<dbReference type="InterPro" id="IPR013750">
    <property type="entry name" value="GHMP_kinase_C_dom"/>
</dbReference>
<dbReference type="InterPro" id="IPR014721">
    <property type="entry name" value="Ribsml_uS5_D2-typ_fold_subgr"/>
</dbReference>
<evidence type="ECO:0000256" key="6">
    <source>
        <dbReference type="ARBA" id="ARBA00022777"/>
    </source>
</evidence>
<protein>
    <recommendedName>
        <fullName evidence="3 9">4-diphosphocytidyl-2-C-methyl-D-erythritol kinase</fullName>
        <shortName evidence="9">CMK</shortName>
        <ecNumber evidence="2 9">2.7.1.148</ecNumber>
    </recommendedName>
    <alternativeName>
        <fullName evidence="8 9">4-(cytidine-5'-diphospho)-2-C-methyl-D-erythritol kinase</fullName>
    </alternativeName>
</protein>
<comment type="function">
    <text evidence="9">Catalyzes the phosphorylation of the position 2 hydroxy group of 4-diphosphocytidyl-2C-methyl-D-erythritol.</text>
</comment>
<accession>A0A087CPE1</accession>
<dbReference type="InterPro" id="IPR036554">
    <property type="entry name" value="GHMP_kinase_C_sf"/>
</dbReference>
<feature type="active site" evidence="9">
    <location>
        <position position="193"/>
    </location>
</feature>
<dbReference type="EC" id="2.7.1.148" evidence="2 9"/>
<evidence type="ECO:0000256" key="1">
    <source>
        <dbReference type="ARBA" id="ARBA00009684"/>
    </source>
</evidence>
<proteinExistence type="inferred from homology"/>
<feature type="active site" evidence="9">
    <location>
        <position position="57"/>
    </location>
</feature>
<sequence length="341" mass="35732">MSTATLERIHSAHDEHPEHLEHLTEHSGQPTQGDHREIPMRSGTPLPFTIRVDCPAKTNLTLAVGEPHAEWGGRHALDTIYCAVGVYDTVTATAKAPGSGFSLDLEGAHLGDLASSTSDMRRNHAVLALFAMAEAAGRDPDVALTITKRIPVGAGLGGGSADAAATILAINRLWNLDWPIDRLRAIAATLGADMPFCLTGGLAHGTGFGEQIEDITAESAAARELESQGFCGDVLVGAYQSQLSTPEVYHAFDIMGAADGDRNHLQAAAISLHPRSGRAISAALAAGARHAFISGSGPSVVAFVPDDASAQRVIDAWVREDAADRIIRAKAPVMPIIGVTQ</sequence>
<dbReference type="SUPFAM" id="SSF54211">
    <property type="entry name" value="Ribosomal protein S5 domain 2-like"/>
    <property type="match status" value="1"/>
</dbReference>
<evidence type="ECO:0000313" key="14">
    <source>
        <dbReference type="Proteomes" id="UP000028984"/>
    </source>
</evidence>
<feature type="region of interest" description="Disordered" evidence="10">
    <location>
        <begin position="13"/>
        <end position="44"/>
    </location>
</feature>
<keyword evidence="7 9" id="KW-0067">ATP-binding</keyword>
<dbReference type="HAMAP" id="MF_00061">
    <property type="entry name" value="IspE"/>
    <property type="match status" value="1"/>
</dbReference>
<organism evidence="13 14">
    <name type="scientific">Bifidobacterium reuteri DSM 23975</name>
    <dbReference type="NCBI Taxonomy" id="1437610"/>
    <lineage>
        <taxon>Bacteria</taxon>
        <taxon>Bacillati</taxon>
        <taxon>Actinomycetota</taxon>
        <taxon>Actinomycetes</taxon>
        <taxon>Bifidobacteriales</taxon>
        <taxon>Bifidobacteriaceae</taxon>
        <taxon>Bifidobacterium</taxon>
    </lineage>
</organism>
<keyword evidence="14" id="KW-1185">Reference proteome</keyword>
<dbReference type="SUPFAM" id="SSF55060">
    <property type="entry name" value="GHMP Kinase, C-terminal domain"/>
    <property type="match status" value="1"/>
</dbReference>
<feature type="domain" description="GHMP kinase C-terminal" evidence="12">
    <location>
        <begin position="260"/>
        <end position="319"/>
    </location>
</feature>
<dbReference type="Pfam" id="PF00288">
    <property type="entry name" value="GHMP_kinases_N"/>
    <property type="match status" value="1"/>
</dbReference>
<dbReference type="InterPro" id="IPR020568">
    <property type="entry name" value="Ribosomal_Su5_D2-typ_SF"/>
</dbReference>
<dbReference type="GO" id="GO:0016114">
    <property type="term" value="P:terpenoid biosynthetic process"/>
    <property type="evidence" value="ECO:0007669"/>
    <property type="project" value="InterPro"/>
</dbReference>
<dbReference type="Proteomes" id="UP000028984">
    <property type="component" value="Unassembled WGS sequence"/>
</dbReference>
<feature type="compositionally biased region" description="Basic and acidic residues" evidence="10">
    <location>
        <begin position="13"/>
        <end position="25"/>
    </location>
</feature>